<comment type="caution">
    <text evidence="2">The sequence shown here is derived from an EMBL/GenBank/DDBJ whole genome shotgun (WGS) entry which is preliminary data.</text>
</comment>
<gene>
    <name evidence="2" type="ORF">IMZ08_18950</name>
</gene>
<feature type="transmembrane region" description="Helical" evidence="1">
    <location>
        <begin position="7"/>
        <end position="27"/>
    </location>
</feature>
<protein>
    <submittedName>
        <fullName evidence="2">YpmS family protein</fullName>
    </submittedName>
</protein>
<keyword evidence="1" id="KW-1133">Transmembrane helix</keyword>
<dbReference type="RefSeq" id="WP_193539355.1">
    <property type="nucleotide sequence ID" value="NZ_JADCLJ010000024.1"/>
</dbReference>
<accession>A0ABR9QNU4</accession>
<evidence type="ECO:0000256" key="1">
    <source>
        <dbReference type="SAM" id="Phobius"/>
    </source>
</evidence>
<dbReference type="Pfam" id="PF09911">
    <property type="entry name" value="DUF2140"/>
    <property type="match status" value="1"/>
</dbReference>
<dbReference type="Proteomes" id="UP001516662">
    <property type="component" value="Unassembled WGS sequence"/>
</dbReference>
<proteinExistence type="predicted"/>
<name>A0ABR9QNU4_9BACI</name>
<keyword evidence="3" id="KW-1185">Reference proteome</keyword>
<reference evidence="2 3" key="1">
    <citation type="submission" date="2020-10" db="EMBL/GenBank/DDBJ databases">
        <title>Bacillus sp. HD4P25, an endophyte from a halophyte.</title>
        <authorList>
            <person name="Sun J.-Q."/>
        </authorList>
    </citation>
    <scope>NUCLEOTIDE SEQUENCE [LARGE SCALE GENOMIC DNA]</scope>
    <source>
        <strain evidence="2 3">YIM 93174</strain>
    </source>
</reference>
<evidence type="ECO:0000313" key="2">
    <source>
        <dbReference type="EMBL" id="MBE4910119.1"/>
    </source>
</evidence>
<dbReference type="EMBL" id="JADCLJ010000024">
    <property type="protein sequence ID" value="MBE4910119.1"/>
    <property type="molecule type" value="Genomic_DNA"/>
</dbReference>
<sequence>MGKWKGLFFGLLALNVVIVIVIVTALFKVPTEERDNPFTPLDQSGVELKVVSSKGELTKVINNYLEKESKNNPLDYEIILDEEVLLIGSITAFNRKLHLEMKFNPIVTPEGDLILEQETISIGQLMLPVPFVLTYIKENYILPEWVVIDPKEELIYVSVTQMDMKSDVDVKVDTFDLEEDNITFKLIVPLTK</sequence>
<organism evidence="2 3">
    <name type="scientific">Litchfieldia luteola</name>
    <dbReference type="NCBI Taxonomy" id="682179"/>
    <lineage>
        <taxon>Bacteria</taxon>
        <taxon>Bacillati</taxon>
        <taxon>Bacillota</taxon>
        <taxon>Bacilli</taxon>
        <taxon>Bacillales</taxon>
        <taxon>Bacillaceae</taxon>
        <taxon>Litchfieldia</taxon>
    </lineage>
</organism>
<keyword evidence="1" id="KW-0812">Transmembrane</keyword>
<dbReference type="InterPro" id="IPR018672">
    <property type="entry name" value="DUF2140"/>
</dbReference>
<keyword evidence="1" id="KW-0472">Membrane</keyword>
<evidence type="ECO:0000313" key="3">
    <source>
        <dbReference type="Proteomes" id="UP001516662"/>
    </source>
</evidence>